<evidence type="ECO:0000313" key="2">
    <source>
        <dbReference type="Proteomes" id="UP000474802"/>
    </source>
</evidence>
<dbReference type="Proteomes" id="UP000474802">
    <property type="component" value="Unassembled WGS sequence"/>
</dbReference>
<comment type="caution">
    <text evidence="1">The sequence shown here is derived from an EMBL/GenBank/DDBJ whole genome shotgun (WGS) entry which is preliminary data.</text>
</comment>
<dbReference type="RefSeq" id="WP_164535154.1">
    <property type="nucleotide sequence ID" value="NZ_JAALFG010000004.1"/>
</dbReference>
<name>A0A6M1T242_9HYPH</name>
<organism evidence="1 2">
    <name type="scientific">Devosia aurantiaca</name>
    <dbReference type="NCBI Taxonomy" id="2714858"/>
    <lineage>
        <taxon>Bacteria</taxon>
        <taxon>Pseudomonadati</taxon>
        <taxon>Pseudomonadota</taxon>
        <taxon>Alphaproteobacteria</taxon>
        <taxon>Hyphomicrobiales</taxon>
        <taxon>Devosiaceae</taxon>
        <taxon>Devosia</taxon>
    </lineage>
</organism>
<gene>
    <name evidence="1" type="ORF">G5575_15640</name>
</gene>
<protein>
    <submittedName>
        <fullName evidence="1">Uncharacterized protein</fullName>
    </submittedName>
</protein>
<accession>A0A6M1T242</accession>
<dbReference type="EMBL" id="JAALFG010000004">
    <property type="protein sequence ID" value="NGP18891.1"/>
    <property type="molecule type" value="Genomic_DNA"/>
</dbReference>
<keyword evidence="2" id="KW-1185">Reference proteome</keyword>
<sequence length="45" mass="4649">MTATEPLDLVWGVAGIAHVIGRTVRQTEIALAKRSCPAARSMGGG</sequence>
<proteinExistence type="predicted"/>
<dbReference type="AlphaFoldDB" id="A0A6M1T242"/>
<evidence type="ECO:0000313" key="1">
    <source>
        <dbReference type="EMBL" id="NGP18891.1"/>
    </source>
</evidence>
<reference evidence="1 2" key="2">
    <citation type="submission" date="2020-03" db="EMBL/GenBank/DDBJ databases">
        <title>Devosia chinhatensis sp. nov., isolated from a hexachlorocyclohexane (HCH) dump site in India.</title>
        <authorList>
            <person name="Kumar M."/>
            <person name="Lal R."/>
        </authorList>
    </citation>
    <scope>NUCLEOTIDE SEQUENCE [LARGE SCALE GENOMIC DNA]</scope>
    <source>
        <strain evidence="1 2">H239</strain>
    </source>
</reference>
<reference evidence="1 2" key="1">
    <citation type="submission" date="2020-02" db="EMBL/GenBank/DDBJ databases">
        <authorList>
            <person name="Khan S.A."/>
            <person name="Jeon C.O."/>
            <person name="Chun B.H."/>
        </authorList>
    </citation>
    <scope>NUCLEOTIDE SEQUENCE [LARGE SCALE GENOMIC DNA]</scope>
    <source>
        <strain evidence="1 2">H239</strain>
    </source>
</reference>